<evidence type="ECO:0000313" key="1">
    <source>
        <dbReference type="EnsemblPlants" id="Ma06_p35160.1"/>
    </source>
</evidence>
<protein>
    <submittedName>
        <fullName evidence="1">Uncharacterized protein</fullName>
    </submittedName>
</protein>
<keyword evidence="2" id="KW-1185">Reference proteome</keyword>
<dbReference type="Gramene" id="Ma06_t35160.1">
    <property type="protein sequence ID" value="Ma06_p35160.1"/>
    <property type="gene ID" value="Ma06_g35160"/>
</dbReference>
<proteinExistence type="predicted"/>
<accession>A0A804JNX0</accession>
<reference evidence="1" key="1">
    <citation type="submission" date="2021-05" db="UniProtKB">
        <authorList>
            <consortium name="EnsemblPlants"/>
        </authorList>
    </citation>
    <scope>IDENTIFICATION</scope>
    <source>
        <strain evidence="1">subsp. malaccensis</strain>
    </source>
</reference>
<name>A0A804JNX0_MUSAM</name>
<dbReference type="InParanoid" id="A0A804JNX0"/>
<organism evidence="1 2">
    <name type="scientific">Musa acuminata subsp. malaccensis</name>
    <name type="common">Wild banana</name>
    <name type="synonym">Musa malaccensis</name>
    <dbReference type="NCBI Taxonomy" id="214687"/>
    <lineage>
        <taxon>Eukaryota</taxon>
        <taxon>Viridiplantae</taxon>
        <taxon>Streptophyta</taxon>
        <taxon>Embryophyta</taxon>
        <taxon>Tracheophyta</taxon>
        <taxon>Spermatophyta</taxon>
        <taxon>Magnoliopsida</taxon>
        <taxon>Liliopsida</taxon>
        <taxon>Zingiberales</taxon>
        <taxon>Musaceae</taxon>
        <taxon>Musa</taxon>
    </lineage>
</organism>
<dbReference type="Proteomes" id="UP000012960">
    <property type="component" value="Unplaced"/>
</dbReference>
<sequence length="58" mass="6517">MNLTDGLDHLSFWHAWIDHGVGESQILNARLSLAVPKDCNDVKYVLKVCVYSKIVISC</sequence>
<dbReference type="AlphaFoldDB" id="A0A804JNX0"/>
<dbReference type="EnsemblPlants" id="Ma06_t35160.1">
    <property type="protein sequence ID" value="Ma06_p35160.1"/>
    <property type="gene ID" value="Ma06_g35160"/>
</dbReference>
<evidence type="ECO:0000313" key="2">
    <source>
        <dbReference type="Proteomes" id="UP000012960"/>
    </source>
</evidence>